<evidence type="ECO:0000313" key="4">
    <source>
        <dbReference type="Proteomes" id="UP000521868"/>
    </source>
</evidence>
<protein>
    <submittedName>
        <fullName evidence="3">DUF4395 family protein</fullName>
    </submittedName>
</protein>
<keyword evidence="1" id="KW-1133">Transmembrane helix</keyword>
<dbReference type="EMBL" id="VTOX01000001">
    <property type="protein sequence ID" value="NKE64752.1"/>
    <property type="molecule type" value="Genomic_DNA"/>
</dbReference>
<evidence type="ECO:0000256" key="1">
    <source>
        <dbReference type="SAM" id="Phobius"/>
    </source>
</evidence>
<dbReference type="RefSeq" id="WP_168105816.1">
    <property type="nucleotide sequence ID" value="NZ_VTOX01000001.1"/>
</dbReference>
<keyword evidence="4" id="KW-1185">Reference proteome</keyword>
<proteinExistence type="predicted"/>
<feature type="transmembrane region" description="Helical" evidence="1">
    <location>
        <begin position="84"/>
        <end position="110"/>
    </location>
</feature>
<reference evidence="3 4" key="1">
    <citation type="journal article" date="2020" name="Nature">
        <title>Bacterial chemolithoautotrophy via manganese oxidation.</title>
        <authorList>
            <person name="Yu H."/>
            <person name="Leadbetter J.R."/>
        </authorList>
    </citation>
    <scope>NUCLEOTIDE SEQUENCE [LARGE SCALE GENOMIC DNA]</scope>
    <source>
        <strain evidence="3 4">RBP-1</strain>
    </source>
</reference>
<sequence>MDTDRELQFGPGMRVQRLVEAAFLVLALFTRDAGFALVTFALTSLQAISPRWAVVALVVARLVRFDGRHRVGDLYFDLRGSRGACAISVLAQALGLALILAGYPLAGFLLLTVPTASFLIAPTLGFCAGCWFYVLGRDWLARRGLRRTFDGHTDICVDAPQRARDQRQLPLAP</sequence>
<organism evidence="3 4">
    <name type="scientific">Ramlibacter lithotrophicus</name>
    <dbReference type="NCBI Taxonomy" id="2606681"/>
    <lineage>
        <taxon>Bacteria</taxon>
        <taxon>Pseudomonadati</taxon>
        <taxon>Pseudomonadota</taxon>
        <taxon>Betaproteobacteria</taxon>
        <taxon>Burkholderiales</taxon>
        <taxon>Comamonadaceae</taxon>
        <taxon>Ramlibacter</taxon>
    </lineage>
</organism>
<accession>A0A7X6DCP2</accession>
<name>A0A7X6DCP2_9BURK</name>
<feature type="transmembrane region" description="Helical" evidence="1">
    <location>
        <begin position="21"/>
        <end position="42"/>
    </location>
</feature>
<feature type="domain" description="DUF4395" evidence="2">
    <location>
        <begin position="12"/>
        <end position="135"/>
    </location>
</feature>
<dbReference type="Proteomes" id="UP000521868">
    <property type="component" value="Unassembled WGS sequence"/>
</dbReference>
<dbReference type="InterPro" id="IPR025508">
    <property type="entry name" value="DUF4395"/>
</dbReference>
<evidence type="ECO:0000259" key="2">
    <source>
        <dbReference type="Pfam" id="PF14340"/>
    </source>
</evidence>
<dbReference type="Pfam" id="PF14340">
    <property type="entry name" value="DUF4395"/>
    <property type="match status" value="1"/>
</dbReference>
<gene>
    <name evidence="3" type="ORF">RAMLITH_02870</name>
</gene>
<comment type="caution">
    <text evidence="3">The sequence shown here is derived from an EMBL/GenBank/DDBJ whole genome shotgun (WGS) entry which is preliminary data.</text>
</comment>
<dbReference type="AlphaFoldDB" id="A0A7X6DCP2"/>
<keyword evidence="1" id="KW-0472">Membrane</keyword>
<feature type="transmembrane region" description="Helical" evidence="1">
    <location>
        <begin position="48"/>
        <end position="63"/>
    </location>
</feature>
<keyword evidence="1" id="KW-0812">Transmembrane</keyword>
<evidence type="ECO:0000313" key="3">
    <source>
        <dbReference type="EMBL" id="NKE64752.1"/>
    </source>
</evidence>
<feature type="transmembrane region" description="Helical" evidence="1">
    <location>
        <begin position="116"/>
        <end position="136"/>
    </location>
</feature>